<keyword evidence="1" id="KW-0812">Transmembrane</keyword>
<name>A0A2P5DMP7_PARAD</name>
<comment type="caution">
    <text evidence="2">The sequence shown here is derived from an EMBL/GenBank/DDBJ whole genome shotgun (WGS) entry which is preliminary data.</text>
</comment>
<evidence type="ECO:0000256" key="1">
    <source>
        <dbReference type="SAM" id="Phobius"/>
    </source>
</evidence>
<feature type="transmembrane region" description="Helical" evidence="1">
    <location>
        <begin position="43"/>
        <end position="65"/>
    </location>
</feature>
<keyword evidence="1" id="KW-1133">Transmembrane helix</keyword>
<sequence length="78" mass="8608">MGPFTYVLSGIVVLFRAKTRHFFGQDIYVGDTNNAAETCSSWPAILSGFFSSGVYFLGSVGSVYFPTVQNMKIYTIAY</sequence>
<proteinExistence type="predicted"/>
<accession>A0A2P5DMP7</accession>
<evidence type="ECO:0000313" key="3">
    <source>
        <dbReference type="Proteomes" id="UP000237105"/>
    </source>
</evidence>
<evidence type="ECO:0000313" key="2">
    <source>
        <dbReference type="EMBL" id="PON74572.1"/>
    </source>
</evidence>
<dbReference type="AlphaFoldDB" id="A0A2P5DMP7"/>
<organism evidence="2 3">
    <name type="scientific">Parasponia andersonii</name>
    <name type="common">Sponia andersonii</name>
    <dbReference type="NCBI Taxonomy" id="3476"/>
    <lineage>
        <taxon>Eukaryota</taxon>
        <taxon>Viridiplantae</taxon>
        <taxon>Streptophyta</taxon>
        <taxon>Embryophyta</taxon>
        <taxon>Tracheophyta</taxon>
        <taxon>Spermatophyta</taxon>
        <taxon>Magnoliopsida</taxon>
        <taxon>eudicotyledons</taxon>
        <taxon>Gunneridae</taxon>
        <taxon>Pentapetalae</taxon>
        <taxon>rosids</taxon>
        <taxon>fabids</taxon>
        <taxon>Rosales</taxon>
        <taxon>Cannabaceae</taxon>
        <taxon>Parasponia</taxon>
    </lineage>
</organism>
<reference evidence="3" key="1">
    <citation type="submission" date="2016-06" db="EMBL/GenBank/DDBJ databases">
        <title>Parallel loss of symbiosis genes in relatives of nitrogen-fixing non-legume Parasponia.</title>
        <authorList>
            <person name="Van Velzen R."/>
            <person name="Holmer R."/>
            <person name="Bu F."/>
            <person name="Rutten L."/>
            <person name="Van Zeijl A."/>
            <person name="Liu W."/>
            <person name="Santuari L."/>
            <person name="Cao Q."/>
            <person name="Sharma T."/>
            <person name="Shen D."/>
            <person name="Roswanjaya Y."/>
            <person name="Wardhani T."/>
            <person name="Kalhor M.S."/>
            <person name="Jansen J."/>
            <person name="Van den Hoogen J."/>
            <person name="Gungor B."/>
            <person name="Hartog M."/>
            <person name="Hontelez J."/>
            <person name="Verver J."/>
            <person name="Yang W.-C."/>
            <person name="Schijlen E."/>
            <person name="Repin R."/>
            <person name="Schilthuizen M."/>
            <person name="Schranz E."/>
            <person name="Heidstra R."/>
            <person name="Miyata K."/>
            <person name="Fedorova E."/>
            <person name="Kohlen W."/>
            <person name="Bisseling T."/>
            <person name="Smit S."/>
            <person name="Geurts R."/>
        </authorList>
    </citation>
    <scope>NUCLEOTIDE SEQUENCE [LARGE SCALE GENOMIC DNA]</scope>
    <source>
        <strain evidence="3">cv. WU1-14</strain>
    </source>
</reference>
<dbReference type="EMBL" id="JXTB01000028">
    <property type="protein sequence ID" value="PON74572.1"/>
    <property type="molecule type" value="Genomic_DNA"/>
</dbReference>
<keyword evidence="3" id="KW-1185">Reference proteome</keyword>
<keyword evidence="1" id="KW-0472">Membrane</keyword>
<dbReference type="Proteomes" id="UP000237105">
    <property type="component" value="Unassembled WGS sequence"/>
</dbReference>
<protein>
    <submittedName>
        <fullName evidence="2">Uncharacterized protein</fullName>
    </submittedName>
</protein>
<gene>
    <name evidence="2" type="ORF">PanWU01x14_049790</name>
</gene>